<keyword evidence="7" id="KW-1185">Reference proteome</keyword>
<evidence type="ECO:0000256" key="4">
    <source>
        <dbReference type="ARBA" id="ARBA00023136"/>
    </source>
</evidence>
<evidence type="ECO:0000313" key="6">
    <source>
        <dbReference type="EMBL" id="MDQ0361953.1"/>
    </source>
</evidence>
<feature type="transmembrane region" description="Helical" evidence="5">
    <location>
        <begin position="44"/>
        <end position="69"/>
    </location>
</feature>
<proteinExistence type="predicted"/>
<dbReference type="PANTHER" id="PTHR12714">
    <property type="entry name" value="PROTEIN-S ISOPRENYLCYSTEINE O-METHYLTRANSFERASE"/>
    <property type="match status" value="1"/>
</dbReference>
<evidence type="ECO:0000256" key="5">
    <source>
        <dbReference type="SAM" id="Phobius"/>
    </source>
</evidence>
<organism evidence="6 7">
    <name type="scientific">Breznakia pachnodae</name>
    <dbReference type="NCBI Taxonomy" id="265178"/>
    <lineage>
        <taxon>Bacteria</taxon>
        <taxon>Bacillati</taxon>
        <taxon>Bacillota</taxon>
        <taxon>Erysipelotrichia</taxon>
        <taxon>Erysipelotrichales</taxon>
        <taxon>Erysipelotrichaceae</taxon>
        <taxon>Breznakia</taxon>
    </lineage>
</organism>
<keyword evidence="2 5" id="KW-0812">Transmembrane</keyword>
<keyword evidence="4 5" id="KW-0472">Membrane</keyword>
<protein>
    <submittedName>
        <fullName evidence="6">Protein-S-isoprenylcysteine O-methyltransferase Ste14</fullName>
    </submittedName>
</protein>
<dbReference type="PANTHER" id="PTHR12714:SF9">
    <property type="entry name" value="PROTEIN-S-ISOPRENYLCYSTEINE O-METHYLTRANSFERASE"/>
    <property type="match status" value="1"/>
</dbReference>
<evidence type="ECO:0000313" key="7">
    <source>
        <dbReference type="Proteomes" id="UP001230220"/>
    </source>
</evidence>
<dbReference type="Pfam" id="PF04191">
    <property type="entry name" value="PEMT"/>
    <property type="match status" value="1"/>
</dbReference>
<evidence type="ECO:0000256" key="1">
    <source>
        <dbReference type="ARBA" id="ARBA00004127"/>
    </source>
</evidence>
<evidence type="ECO:0000256" key="2">
    <source>
        <dbReference type="ARBA" id="ARBA00022692"/>
    </source>
</evidence>
<accession>A0ABU0E4W5</accession>
<dbReference type="EMBL" id="JAUSUR010000005">
    <property type="protein sequence ID" value="MDQ0361953.1"/>
    <property type="molecule type" value="Genomic_DNA"/>
</dbReference>
<comment type="subcellular location">
    <subcellularLocation>
        <location evidence="1">Endomembrane system</location>
        <topology evidence="1">Multi-pass membrane protein</topology>
    </subcellularLocation>
</comment>
<feature type="transmembrane region" description="Helical" evidence="5">
    <location>
        <begin position="89"/>
        <end position="109"/>
    </location>
</feature>
<name>A0ABU0E4W5_9FIRM</name>
<gene>
    <name evidence="6" type="ORF">J2S15_002706</name>
</gene>
<reference evidence="6 7" key="1">
    <citation type="submission" date="2023-07" db="EMBL/GenBank/DDBJ databases">
        <title>Genomic Encyclopedia of Type Strains, Phase IV (KMG-IV): sequencing the most valuable type-strain genomes for metagenomic binning, comparative biology and taxonomic classification.</title>
        <authorList>
            <person name="Goeker M."/>
        </authorList>
    </citation>
    <scope>NUCLEOTIDE SEQUENCE [LARGE SCALE GENOMIC DNA]</scope>
    <source>
        <strain evidence="6 7">DSM 16784</strain>
    </source>
</reference>
<evidence type="ECO:0000256" key="3">
    <source>
        <dbReference type="ARBA" id="ARBA00022989"/>
    </source>
</evidence>
<comment type="caution">
    <text evidence="6">The sequence shown here is derived from an EMBL/GenBank/DDBJ whole genome shotgun (WGS) entry which is preliminary data.</text>
</comment>
<dbReference type="Gene3D" id="1.20.120.1630">
    <property type="match status" value="1"/>
</dbReference>
<dbReference type="InterPro" id="IPR007318">
    <property type="entry name" value="Phopholipid_MeTrfase"/>
</dbReference>
<dbReference type="Proteomes" id="UP001230220">
    <property type="component" value="Unassembled WGS sequence"/>
</dbReference>
<dbReference type="RefSeq" id="WP_307409130.1">
    <property type="nucleotide sequence ID" value="NZ_JAUSUR010000005.1"/>
</dbReference>
<sequence length="209" mass="24847">MNDSATSHYGNWIAVLIWILIYGVFLFFIPFYKKSQRKPATAYMAFIIAYALEMFGIPMSMYFVAWAFGKQLPDGFLWGHTLNAYIGHWGMYICILLNVLGAIIIFCGWRKIYKNYWKHERGEGHLVTDGIYKYIRHPQYTGFLLIPLGMIFEWATIPLLIMYPILVVIYYRLAKKEEQDMIKEFGDDYKEYMKRTNMFIPNPWKHKVK</sequence>
<feature type="transmembrane region" description="Helical" evidence="5">
    <location>
        <begin position="12"/>
        <end position="32"/>
    </location>
</feature>
<keyword evidence="3 5" id="KW-1133">Transmembrane helix</keyword>
<feature type="transmembrane region" description="Helical" evidence="5">
    <location>
        <begin position="143"/>
        <end position="171"/>
    </location>
</feature>